<comment type="caution">
    <text evidence="4">The sequence shown here is derived from an EMBL/GenBank/DDBJ whole genome shotgun (WGS) entry which is preliminary data.</text>
</comment>
<feature type="non-terminal residue" evidence="4">
    <location>
        <position position="99"/>
    </location>
</feature>
<reference evidence="4 5" key="1">
    <citation type="journal article" date="2018" name="Nat. Ecol. Evol.">
        <title>Shark genomes provide insights into elasmobranch evolution and the origin of vertebrates.</title>
        <authorList>
            <person name="Hara Y"/>
            <person name="Yamaguchi K"/>
            <person name="Onimaru K"/>
            <person name="Kadota M"/>
            <person name="Koyanagi M"/>
            <person name="Keeley SD"/>
            <person name="Tatsumi K"/>
            <person name="Tanaka K"/>
            <person name="Motone F"/>
            <person name="Kageyama Y"/>
            <person name="Nozu R"/>
            <person name="Adachi N"/>
            <person name="Nishimura O"/>
            <person name="Nakagawa R"/>
            <person name="Tanegashima C"/>
            <person name="Kiyatake I"/>
            <person name="Matsumoto R"/>
            <person name="Murakumo K"/>
            <person name="Nishida K"/>
            <person name="Terakita A"/>
            <person name="Kuratani S"/>
            <person name="Sato K"/>
            <person name="Hyodo S Kuraku.S."/>
        </authorList>
    </citation>
    <scope>NUCLEOTIDE SEQUENCE [LARGE SCALE GENOMIC DNA]</scope>
</reference>
<dbReference type="Proteomes" id="UP000288216">
    <property type="component" value="Unassembled WGS sequence"/>
</dbReference>
<protein>
    <recommendedName>
        <fullName evidence="3">SH3 domain-containing protein</fullName>
    </recommendedName>
</protein>
<evidence type="ECO:0000313" key="4">
    <source>
        <dbReference type="EMBL" id="GCB77781.1"/>
    </source>
</evidence>
<dbReference type="GO" id="GO:0016477">
    <property type="term" value="P:cell migration"/>
    <property type="evidence" value="ECO:0007669"/>
    <property type="project" value="TreeGrafter"/>
</dbReference>
<evidence type="ECO:0000259" key="3">
    <source>
        <dbReference type="PROSITE" id="PS50002"/>
    </source>
</evidence>
<dbReference type="Gene3D" id="2.30.30.40">
    <property type="entry name" value="SH3 Domains"/>
    <property type="match status" value="1"/>
</dbReference>
<sequence>YHASQDSELSLQVGDTVHILEMHEGWYRGYCLRNKSKKGIFPATYIHLKEAKLESGGQDETVIPGEVSLVQELSTTLREWAIIWHRLYLVSIERLAKDR</sequence>
<dbReference type="EMBL" id="BFAA01009044">
    <property type="protein sequence ID" value="GCB77781.1"/>
    <property type="molecule type" value="Genomic_DNA"/>
</dbReference>
<dbReference type="InterPro" id="IPR001452">
    <property type="entry name" value="SH3_domain"/>
</dbReference>
<dbReference type="STRING" id="75743.A0A401PXC0"/>
<dbReference type="InterPro" id="IPR042455">
    <property type="entry name" value="DOCK_N_sub1"/>
</dbReference>
<dbReference type="InterPro" id="IPR026791">
    <property type="entry name" value="DOCK"/>
</dbReference>
<dbReference type="InterPro" id="IPR032376">
    <property type="entry name" value="DOCK_N"/>
</dbReference>
<dbReference type="PANTHER" id="PTHR45653">
    <property type="entry name" value="DEDICATOR OF CYTOKINESIS"/>
    <property type="match status" value="1"/>
</dbReference>
<dbReference type="GO" id="GO:0007264">
    <property type="term" value="P:small GTPase-mediated signal transduction"/>
    <property type="evidence" value="ECO:0007669"/>
    <property type="project" value="InterPro"/>
</dbReference>
<keyword evidence="1 2" id="KW-0728">SH3 domain</keyword>
<dbReference type="Pfam" id="PF16172">
    <property type="entry name" value="DOCK_N"/>
    <property type="match status" value="1"/>
</dbReference>
<dbReference type="Pfam" id="PF00018">
    <property type="entry name" value="SH3_1"/>
    <property type="match status" value="1"/>
</dbReference>
<dbReference type="PANTHER" id="PTHR45653:SF3">
    <property type="entry name" value="DEDICATOR OF CYTOKINESIS PROTEIN 5"/>
    <property type="match status" value="1"/>
</dbReference>
<evidence type="ECO:0000256" key="2">
    <source>
        <dbReference type="PROSITE-ProRule" id="PRU00192"/>
    </source>
</evidence>
<feature type="domain" description="SH3" evidence="3">
    <location>
        <begin position="1"/>
        <end position="51"/>
    </location>
</feature>
<dbReference type="SMART" id="SM00326">
    <property type="entry name" value="SH3"/>
    <property type="match status" value="1"/>
</dbReference>
<dbReference type="GO" id="GO:0005085">
    <property type="term" value="F:guanyl-nucleotide exchange factor activity"/>
    <property type="evidence" value="ECO:0007669"/>
    <property type="project" value="InterPro"/>
</dbReference>
<dbReference type="SUPFAM" id="SSF50044">
    <property type="entry name" value="SH3-domain"/>
    <property type="match status" value="1"/>
</dbReference>
<gene>
    <name evidence="4" type="ORF">scyTo_0015710</name>
</gene>
<dbReference type="AlphaFoldDB" id="A0A401PXC0"/>
<dbReference type="GO" id="GO:0031267">
    <property type="term" value="F:small GTPase binding"/>
    <property type="evidence" value="ECO:0007669"/>
    <property type="project" value="TreeGrafter"/>
</dbReference>
<evidence type="ECO:0000313" key="5">
    <source>
        <dbReference type="Proteomes" id="UP000288216"/>
    </source>
</evidence>
<accession>A0A401PXC0</accession>
<organism evidence="4 5">
    <name type="scientific">Scyliorhinus torazame</name>
    <name type="common">Cloudy catshark</name>
    <name type="synonym">Catulus torazame</name>
    <dbReference type="NCBI Taxonomy" id="75743"/>
    <lineage>
        <taxon>Eukaryota</taxon>
        <taxon>Metazoa</taxon>
        <taxon>Chordata</taxon>
        <taxon>Craniata</taxon>
        <taxon>Vertebrata</taxon>
        <taxon>Chondrichthyes</taxon>
        <taxon>Elasmobranchii</taxon>
        <taxon>Galeomorphii</taxon>
        <taxon>Galeoidea</taxon>
        <taxon>Carcharhiniformes</taxon>
        <taxon>Scyliorhinidae</taxon>
        <taxon>Scyliorhinus</taxon>
    </lineage>
</organism>
<dbReference type="GO" id="GO:0005886">
    <property type="term" value="C:plasma membrane"/>
    <property type="evidence" value="ECO:0007669"/>
    <property type="project" value="TreeGrafter"/>
</dbReference>
<feature type="non-terminal residue" evidence="4">
    <location>
        <position position="1"/>
    </location>
</feature>
<keyword evidence="5" id="KW-1185">Reference proteome</keyword>
<dbReference type="InterPro" id="IPR036028">
    <property type="entry name" value="SH3-like_dom_sf"/>
</dbReference>
<proteinExistence type="predicted"/>
<dbReference type="Gene3D" id="1.20.1270.350">
    <property type="entry name" value="Dedicator of cytokinesis N-terminal subdomain"/>
    <property type="match status" value="1"/>
</dbReference>
<evidence type="ECO:0000256" key="1">
    <source>
        <dbReference type="ARBA" id="ARBA00022443"/>
    </source>
</evidence>
<dbReference type="GO" id="GO:0007520">
    <property type="term" value="P:myoblast fusion"/>
    <property type="evidence" value="ECO:0007669"/>
    <property type="project" value="TreeGrafter"/>
</dbReference>
<dbReference type="OrthoDB" id="18896at2759"/>
<dbReference type="PROSITE" id="PS50002">
    <property type="entry name" value="SH3"/>
    <property type="match status" value="1"/>
</dbReference>
<name>A0A401PXC0_SCYTO</name>
<dbReference type="GO" id="GO:0005737">
    <property type="term" value="C:cytoplasm"/>
    <property type="evidence" value="ECO:0007669"/>
    <property type="project" value="TreeGrafter"/>
</dbReference>
<dbReference type="OMA" id="PIPHAIC"/>